<name>A0A6A2Z063_HIBSY</name>
<evidence type="ECO:0000259" key="4">
    <source>
        <dbReference type="Pfam" id="PF23272"/>
    </source>
</evidence>
<feature type="domain" description="DUF7074" evidence="3">
    <location>
        <begin position="125"/>
        <end position="209"/>
    </location>
</feature>
<evidence type="ECO:0000313" key="6">
    <source>
        <dbReference type="Proteomes" id="UP000436088"/>
    </source>
</evidence>
<accession>A0A6A2Z063</accession>
<organism evidence="5 6">
    <name type="scientific">Hibiscus syriacus</name>
    <name type="common">Rose of Sharon</name>
    <dbReference type="NCBI Taxonomy" id="106335"/>
    <lineage>
        <taxon>Eukaryota</taxon>
        <taxon>Viridiplantae</taxon>
        <taxon>Streptophyta</taxon>
        <taxon>Embryophyta</taxon>
        <taxon>Tracheophyta</taxon>
        <taxon>Spermatophyta</taxon>
        <taxon>Magnoliopsida</taxon>
        <taxon>eudicotyledons</taxon>
        <taxon>Gunneridae</taxon>
        <taxon>Pentapetalae</taxon>
        <taxon>rosids</taxon>
        <taxon>malvids</taxon>
        <taxon>Malvales</taxon>
        <taxon>Malvaceae</taxon>
        <taxon>Malvoideae</taxon>
        <taxon>Hibiscus</taxon>
    </lineage>
</organism>
<reference evidence="5" key="1">
    <citation type="submission" date="2019-09" db="EMBL/GenBank/DDBJ databases">
        <title>Draft genome information of white flower Hibiscus syriacus.</title>
        <authorList>
            <person name="Kim Y.-M."/>
        </authorList>
    </citation>
    <scope>NUCLEOTIDE SEQUENCE [LARGE SCALE GENOMIC DNA]</scope>
    <source>
        <strain evidence="5">YM2019G1</strain>
    </source>
</reference>
<dbReference type="OrthoDB" id="1882547at2759"/>
<sequence length="571" mass="65011">MSGRPGLHRIRSTRPENLGKNTLHIIANICLTVFVIAALVVTIIAAIYEPDDPLFNSPTNITTFLSSASNSTFQSDNVVVRTGEDLLAANQTALATLIHVTDAAETMDRSTDETSSSVCEFDPKEPLDCRDPEVFQSMMQKAIERFKDIHFNRFGKPTPGPEGNTCDMAWRFRPKKGKATGFNKDYRRFVINRSENCTVSVVSIGEYHSGVNARKKKKKNKNQIPGYEPASGMQDQGGFSLPAAGEIVNDSLPDVESERAFIRQKYLIYVGGGDRCKSMKHYLWSFLCALGEARYLKRTLVMDMTLCLSSIYTSSKLDEEGKDFRFYFDFEHLKQAASVLDQDQFWKHWEKWQRKDKLSLYLVEDFRVSPKHLTGVKHSLIMRKFGFVEPDNYWYGVCEAETGSVVKRPWHLIRKSRRLMDLVAVIGSKLNWDYDSVHVIRGEKARNQDLWPNLAQDTSPEALLSTLENKIEDGRNVYIATNVPETSFFEPLKHKYATHFLDDYKDFWGDRSEWYSDTAKLNNGAAVEFDGYMRASVDAELFLRGKKQFETFNDLTKDCKDGVNTCSTAAS</sequence>
<feature type="region of interest" description="Disordered" evidence="1">
    <location>
        <begin position="216"/>
        <end position="235"/>
    </location>
</feature>
<keyword evidence="2" id="KW-1133">Transmembrane helix</keyword>
<evidence type="ECO:0000256" key="2">
    <source>
        <dbReference type="SAM" id="Phobius"/>
    </source>
</evidence>
<dbReference type="PANTHER" id="PTHR31469">
    <property type="entry name" value="OS07G0633600 PROTEIN"/>
    <property type="match status" value="1"/>
</dbReference>
<dbReference type="InterPro" id="IPR055502">
    <property type="entry name" value="DUF7074"/>
</dbReference>
<dbReference type="PANTHER" id="PTHR31469:SF2">
    <property type="entry name" value="EXPRESSED PROTEIN"/>
    <property type="match status" value="1"/>
</dbReference>
<feature type="domain" description="DUF7075" evidence="4">
    <location>
        <begin position="261"/>
        <end position="550"/>
    </location>
</feature>
<gene>
    <name evidence="5" type="ORF">F3Y22_tig00111099pilonHSYRG00115</name>
</gene>
<evidence type="ECO:0000259" key="3">
    <source>
        <dbReference type="Pfam" id="PF23269"/>
    </source>
</evidence>
<dbReference type="Proteomes" id="UP000436088">
    <property type="component" value="Unassembled WGS sequence"/>
</dbReference>
<dbReference type="EMBL" id="VEPZ02001233">
    <property type="protein sequence ID" value="KAE8685271.1"/>
    <property type="molecule type" value="Genomic_DNA"/>
</dbReference>
<dbReference type="Pfam" id="PF23272">
    <property type="entry name" value="DUF7075"/>
    <property type="match status" value="1"/>
</dbReference>
<evidence type="ECO:0000313" key="5">
    <source>
        <dbReference type="EMBL" id="KAE8685271.1"/>
    </source>
</evidence>
<dbReference type="AlphaFoldDB" id="A0A6A2Z063"/>
<comment type="caution">
    <text evidence="5">The sequence shown here is derived from an EMBL/GenBank/DDBJ whole genome shotgun (WGS) entry which is preliminary data.</text>
</comment>
<dbReference type="Pfam" id="PF23269">
    <property type="entry name" value="DUF7074"/>
    <property type="match status" value="1"/>
</dbReference>
<proteinExistence type="predicted"/>
<keyword evidence="2" id="KW-0812">Transmembrane</keyword>
<keyword evidence="6" id="KW-1185">Reference proteome</keyword>
<protein>
    <submittedName>
        <fullName evidence="5">Ribonuclease E/G-like protein</fullName>
    </submittedName>
</protein>
<evidence type="ECO:0000256" key="1">
    <source>
        <dbReference type="SAM" id="MobiDB-lite"/>
    </source>
</evidence>
<keyword evidence="2" id="KW-0472">Membrane</keyword>
<dbReference type="InterPro" id="IPR055503">
    <property type="entry name" value="DUF7075"/>
</dbReference>
<feature type="transmembrane region" description="Helical" evidence="2">
    <location>
        <begin position="21"/>
        <end position="48"/>
    </location>
</feature>
<dbReference type="GO" id="GO:0005794">
    <property type="term" value="C:Golgi apparatus"/>
    <property type="evidence" value="ECO:0007669"/>
    <property type="project" value="TreeGrafter"/>
</dbReference>